<reference evidence="3 4" key="1">
    <citation type="journal article" date="2013" name="PLoS ONE">
        <title>Identification and characterization of three novel lipases belonging to families II and V from Anaerovibrio lipolyticus 5ST.</title>
        <authorList>
            <person name="Prive F."/>
            <person name="Kaderbhai N.N."/>
            <person name="Girdwood S."/>
            <person name="Worgan H.J."/>
            <person name="Pinloche E."/>
            <person name="Scollan N.D."/>
            <person name="Huws S.A."/>
            <person name="Newbold C.J."/>
        </authorList>
    </citation>
    <scope>NUCLEOTIDE SEQUENCE [LARGE SCALE GENOMIC DNA]</scope>
    <source>
        <strain evidence="3 4">5S</strain>
    </source>
</reference>
<keyword evidence="4" id="KW-1185">Reference proteome</keyword>
<dbReference type="Gene3D" id="1.20.58.300">
    <property type="entry name" value="FlgN-like"/>
    <property type="match status" value="1"/>
</dbReference>
<proteinExistence type="predicted"/>
<feature type="region of interest" description="Disordered" evidence="2">
    <location>
        <begin position="140"/>
        <end position="161"/>
    </location>
</feature>
<evidence type="ECO:0000313" key="4">
    <source>
        <dbReference type="Proteomes" id="UP000030993"/>
    </source>
</evidence>
<feature type="compositionally biased region" description="Basic and acidic residues" evidence="2">
    <location>
        <begin position="150"/>
        <end position="161"/>
    </location>
</feature>
<dbReference type="SUPFAM" id="SSF140566">
    <property type="entry name" value="FlgN-like"/>
    <property type="match status" value="1"/>
</dbReference>
<keyword evidence="1" id="KW-1005">Bacterial flagellum biogenesis</keyword>
<dbReference type="RefSeq" id="WP_039209474.1">
    <property type="nucleotide sequence ID" value="NZ_JSCE01000177.1"/>
</dbReference>
<dbReference type="STRING" id="82374.NZ47_08985"/>
<gene>
    <name evidence="3" type="ORF">NZ47_08985</name>
</gene>
<name>A0A0B2JYJ2_9FIRM</name>
<evidence type="ECO:0000313" key="3">
    <source>
        <dbReference type="EMBL" id="KHM51696.1"/>
    </source>
</evidence>
<dbReference type="AlphaFoldDB" id="A0A0B2JYJ2"/>
<dbReference type="InterPro" id="IPR036679">
    <property type="entry name" value="FlgN-like_sf"/>
</dbReference>
<evidence type="ECO:0008006" key="5">
    <source>
        <dbReference type="Google" id="ProtNLM"/>
    </source>
</evidence>
<organism evidence="3 4">
    <name type="scientific">Anaerovibrio lipolyticus</name>
    <dbReference type="NCBI Taxonomy" id="82374"/>
    <lineage>
        <taxon>Bacteria</taxon>
        <taxon>Bacillati</taxon>
        <taxon>Bacillota</taxon>
        <taxon>Negativicutes</taxon>
        <taxon>Selenomonadales</taxon>
        <taxon>Selenomonadaceae</taxon>
        <taxon>Anaerovibrio</taxon>
    </lineage>
</organism>
<dbReference type="Proteomes" id="UP000030993">
    <property type="component" value="Unassembled WGS sequence"/>
</dbReference>
<protein>
    <recommendedName>
        <fullName evidence="5">Flagellar biosynthesis protein FlgN</fullName>
    </recommendedName>
</protein>
<comment type="caution">
    <text evidence="3">The sequence shown here is derived from an EMBL/GenBank/DDBJ whole genome shotgun (WGS) entry which is preliminary data.</text>
</comment>
<evidence type="ECO:0000256" key="2">
    <source>
        <dbReference type="SAM" id="MobiDB-lite"/>
    </source>
</evidence>
<sequence>MWQDLAQIIATLITEYQKLQKLGEEKRAVLAAVDLKSLEKIVLQEQTIIEQINKAETKRQDVINQLAKQYVNIQPSMAMRDVWRQCSDDKMRDVLERTHKTLEDVVKKVQALQENNEIMISAALNVINFKLNQLGGTTVEPSYGQSGQEKVSHEKNLDLEV</sequence>
<feature type="compositionally biased region" description="Polar residues" evidence="2">
    <location>
        <begin position="140"/>
        <end position="149"/>
    </location>
</feature>
<dbReference type="GO" id="GO:0044780">
    <property type="term" value="P:bacterial-type flagellum assembly"/>
    <property type="evidence" value="ECO:0007669"/>
    <property type="project" value="InterPro"/>
</dbReference>
<dbReference type="EMBL" id="JSCE01000177">
    <property type="protein sequence ID" value="KHM51696.1"/>
    <property type="molecule type" value="Genomic_DNA"/>
</dbReference>
<dbReference type="InterPro" id="IPR007809">
    <property type="entry name" value="FlgN-like"/>
</dbReference>
<dbReference type="Pfam" id="PF05130">
    <property type="entry name" value="FlgN"/>
    <property type="match status" value="1"/>
</dbReference>
<dbReference type="eggNOG" id="ENOG503357F">
    <property type="taxonomic scope" value="Bacteria"/>
</dbReference>
<evidence type="ECO:0000256" key="1">
    <source>
        <dbReference type="ARBA" id="ARBA00022795"/>
    </source>
</evidence>
<accession>A0A0B2JYJ2</accession>